<evidence type="ECO:0000256" key="4">
    <source>
        <dbReference type="ARBA" id="ARBA00022915"/>
    </source>
</evidence>
<reference evidence="6 7" key="1">
    <citation type="submission" date="2020-07" db="EMBL/GenBank/DDBJ databases">
        <authorList>
            <person name="Criscuolo A."/>
        </authorList>
    </citation>
    <scope>NUCLEOTIDE SEQUENCE [LARGE SCALE GENOMIC DNA]</scope>
    <source>
        <strain evidence="6">CIP107946</strain>
    </source>
</reference>
<dbReference type="GO" id="GO:0019877">
    <property type="term" value="P:diaminopimelate biosynthetic process"/>
    <property type="evidence" value="ECO:0007669"/>
    <property type="project" value="UniProtKB-KW"/>
</dbReference>
<keyword evidence="4" id="KW-0220">Diaminopimelate biosynthesis</keyword>
<dbReference type="AlphaFoldDB" id="A0A6V7R3U5"/>
<evidence type="ECO:0000256" key="5">
    <source>
        <dbReference type="ARBA" id="ARBA00023154"/>
    </source>
</evidence>
<name>A0A6V7R3U5_9BACL</name>
<gene>
    <name evidence="6" type="primary">dapH</name>
    <name evidence="6" type="ORF">JEOPIN946_00112</name>
</gene>
<dbReference type="InterPro" id="IPR001451">
    <property type="entry name" value="Hexapep"/>
</dbReference>
<dbReference type="Gene3D" id="2.160.10.10">
    <property type="entry name" value="Hexapeptide repeat proteins"/>
    <property type="match status" value="1"/>
</dbReference>
<dbReference type="Proteomes" id="UP000588186">
    <property type="component" value="Unassembled WGS sequence"/>
</dbReference>
<accession>A0A6V7R3U5</accession>
<dbReference type="PANTHER" id="PTHR43300:SF10">
    <property type="entry name" value="2,3,4,5-TETRAHYDROPYRIDINE-2,6-DICARBOXYLATE N-ACETYLTRANSFERASE"/>
    <property type="match status" value="1"/>
</dbReference>
<keyword evidence="6" id="KW-0012">Acyltransferase</keyword>
<dbReference type="PANTHER" id="PTHR43300">
    <property type="entry name" value="ACETYLTRANSFERASE"/>
    <property type="match status" value="1"/>
</dbReference>
<comment type="caution">
    <text evidence="6">The sequence shown here is derived from an EMBL/GenBank/DDBJ whole genome shotgun (WGS) entry which is preliminary data.</text>
</comment>
<dbReference type="EC" id="2.3.1.89" evidence="6"/>
<dbReference type="InterPro" id="IPR018357">
    <property type="entry name" value="Hexapep_transf_CS"/>
</dbReference>
<keyword evidence="7" id="KW-1185">Reference proteome</keyword>
<keyword evidence="2 6" id="KW-0808">Transferase</keyword>
<dbReference type="CDD" id="cd04647">
    <property type="entry name" value="LbH_MAT_like"/>
    <property type="match status" value="1"/>
</dbReference>
<dbReference type="RefSeq" id="WP_186075894.1">
    <property type="nucleotide sequence ID" value="NZ_CAJEWB010000003.1"/>
</dbReference>
<evidence type="ECO:0000256" key="2">
    <source>
        <dbReference type="ARBA" id="ARBA00022679"/>
    </source>
</evidence>
<dbReference type="GO" id="GO:0047200">
    <property type="term" value="F:tetrahydrodipicolinate N-acetyltransferase activity"/>
    <property type="evidence" value="ECO:0007669"/>
    <property type="project" value="UniProtKB-EC"/>
</dbReference>
<protein>
    <submittedName>
        <fullName evidence="6">2,3,4,5-tetrahydropyridine-2,6-dicarboxylate N-acetyltransferase</fullName>
        <ecNumber evidence="6">2.3.1.89</ecNumber>
    </submittedName>
</protein>
<dbReference type="SUPFAM" id="SSF51161">
    <property type="entry name" value="Trimeric LpxA-like enzymes"/>
    <property type="match status" value="1"/>
</dbReference>
<dbReference type="PROSITE" id="PS00101">
    <property type="entry name" value="HEXAPEP_TRANSFERASES"/>
    <property type="match status" value="1"/>
</dbReference>
<evidence type="ECO:0000313" key="7">
    <source>
        <dbReference type="Proteomes" id="UP000588186"/>
    </source>
</evidence>
<sequence length="169" mass="19009">MRKMISNYRRKYYINKLKKRGVQISNDCRITGKLTIGSEPYLISIGKSVTISDDVVIHTHDGGSWIFRNNPKHKYLIKYGRVTIHDNCYIGHRAIILPGVTIGPNSVVGAGAIVTKDVEPNSVVAGVPAKTISSADDYLTNLINKVPEYDSRFSTDRKNLLLELYPYPW</sequence>
<dbReference type="InterPro" id="IPR011004">
    <property type="entry name" value="Trimer_LpxA-like_sf"/>
</dbReference>
<evidence type="ECO:0000313" key="6">
    <source>
        <dbReference type="EMBL" id="CAD2071592.1"/>
    </source>
</evidence>
<keyword evidence="5" id="KW-0457">Lysine biosynthesis</keyword>
<evidence type="ECO:0000256" key="1">
    <source>
        <dbReference type="ARBA" id="ARBA00022605"/>
    </source>
</evidence>
<proteinExistence type="predicted"/>
<dbReference type="InterPro" id="IPR050179">
    <property type="entry name" value="Trans_hexapeptide_repeat"/>
</dbReference>
<organism evidence="6 7">
    <name type="scientific">Phocicoccus pinnipedialis</name>
    <dbReference type="NCBI Taxonomy" id="110845"/>
    <lineage>
        <taxon>Bacteria</taxon>
        <taxon>Bacillati</taxon>
        <taxon>Bacillota</taxon>
        <taxon>Bacilli</taxon>
        <taxon>Bacillales</taxon>
        <taxon>Salinicoccaceae</taxon>
        <taxon>Phocicoccus</taxon>
    </lineage>
</organism>
<dbReference type="EMBL" id="CAJEWB010000003">
    <property type="protein sequence ID" value="CAD2071592.1"/>
    <property type="molecule type" value="Genomic_DNA"/>
</dbReference>
<evidence type="ECO:0000256" key="3">
    <source>
        <dbReference type="ARBA" id="ARBA00022737"/>
    </source>
</evidence>
<dbReference type="Pfam" id="PF00132">
    <property type="entry name" value="Hexapep"/>
    <property type="match status" value="1"/>
</dbReference>
<keyword evidence="3" id="KW-0677">Repeat</keyword>
<dbReference type="GO" id="GO:0009085">
    <property type="term" value="P:lysine biosynthetic process"/>
    <property type="evidence" value="ECO:0007669"/>
    <property type="project" value="UniProtKB-KW"/>
</dbReference>
<keyword evidence="1" id="KW-0028">Amino-acid biosynthesis</keyword>